<dbReference type="Proteomes" id="UP001591681">
    <property type="component" value="Unassembled WGS sequence"/>
</dbReference>
<organism evidence="9 10">
    <name type="scientific">Coilia grayii</name>
    <name type="common">Gray's grenadier anchovy</name>
    <dbReference type="NCBI Taxonomy" id="363190"/>
    <lineage>
        <taxon>Eukaryota</taxon>
        <taxon>Metazoa</taxon>
        <taxon>Chordata</taxon>
        <taxon>Craniata</taxon>
        <taxon>Vertebrata</taxon>
        <taxon>Euteleostomi</taxon>
        <taxon>Actinopterygii</taxon>
        <taxon>Neopterygii</taxon>
        <taxon>Teleostei</taxon>
        <taxon>Clupei</taxon>
        <taxon>Clupeiformes</taxon>
        <taxon>Clupeoidei</taxon>
        <taxon>Engraulidae</taxon>
        <taxon>Coilinae</taxon>
        <taxon>Coilia</taxon>
    </lineage>
</organism>
<evidence type="ECO:0000256" key="8">
    <source>
        <dbReference type="ARBA" id="ARBA00023319"/>
    </source>
</evidence>
<evidence type="ECO:0000256" key="2">
    <source>
        <dbReference type="ARBA" id="ARBA00022475"/>
    </source>
</evidence>
<dbReference type="InterPro" id="IPR033292">
    <property type="entry name" value="THY1"/>
</dbReference>
<keyword evidence="6" id="KW-0325">Glycoprotein</keyword>
<keyword evidence="7" id="KW-0449">Lipoprotein</keyword>
<accession>A0ABD1K752</accession>
<reference evidence="9 10" key="1">
    <citation type="submission" date="2024-09" db="EMBL/GenBank/DDBJ databases">
        <title>A chromosome-level genome assembly of Gray's grenadier anchovy, Coilia grayii.</title>
        <authorList>
            <person name="Fu Z."/>
        </authorList>
    </citation>
    <scope>NUCLEOTIDE SEQUENCE [LARGE SCALE GENOMIC DNA]</scope>
    <source>
        <strain evidence="9">G4</strain>
        <tissue evidence="9">Muscle</tissue>
    </source>
</reference>
<keyword evidence="5" id="KW-1015">Disulfide bond</keyword>
<sequence>MMPSFCLTGVAAAQTPPPPTITGLTSCITKEQNLKMECAFKLPTSTPAATCKFTKDDKVMGSTNAAVVPDPTYKNRANVTMKGQVCELYLNGLEDKAQDIKCVIKQNVEVSKVATVDKKMTATCSGLSVLLQKGTGLFLILFTLPLLSELL</sequence>
<dbReference type="PANTHER" id="PTHR19226">
    <property type="entry name" value="THY-1 MEMBRANE GLYCOPROTEIN"/>
    <property type="match status" value="1"/>
</dbReference>
<evidence type="ECO:0000256" key="1">
    <source>
        <dbReference type="ARBA" id="ARBA00004236"/>
    </source>
</evidence>
<evidence type="ECO:0000256" key="5">
    <source>
        <dbReference type="ARBA" id="ARBA00023157"/>
    </source>
</evidence>
<dbReference type="GO" id="GO:0005886">
    <property type="term" value="C:plasma membrane"/>
    <property type="evidence" value="ECO:0007669"/>
    <property type="project" value="UniProtKB-SubCell"/>
</dbReference>
<name>A0ABD1K752_9TELE</name>
<keyword evidence="10" id="KW-1185">Reference proteome</keyword>
<dbReference type="AlphaFoldDB" id="A0ABD1K752"/>
<dbReference type="PANTHER" id="PTHR19226:SF2">
    <property type="entry name" value="THY-1 MEMBRANE GLYCOPROTEIN"/>
    <property type="match status" value="1"/>
</dbReference>
<comment type="caution">
    <text evidence="9">The sequence shown here is derived from an EMBL/GenBank/DDBJ whole genome shotgun (WGS) entry which is preliminary data.</text>
</comment>
<evidence type="ECO:0000256" key="6">
    <source>
        <dbReference type="ARBA" id="ARBA00023180"/>
    </source>
</evidence>
<keyword evidence="3" id="KW-0732">Signal</keyword>
<keyword evidence="8" id="KW-0393">Immunoglobulin domain</keyword>
<evidence type="ECO:0000256" key="3">
    <source>
        <dbReference type="ARBA" id="ARBA00022729"/>
    </source>
</evidence>
<evidence type="ECO:0000313" key="10">
    <source>
        <dbReference type="Proteomes" id="UP001591681"/>
    </source>
</evidence>
<evidence type="ECO:0000256" key="7">
    <source>
        <dbReference type="ARBA" id="ARBA00023288"/>
    </source>
</evidence>
<dbReference type="EMBL" id="JBHFQA010000008">
    <property type="protein sequence ID" value="KAL2094957.1"/>
    <property type="molecule type" value="Genomic_DNA"/>
</dbReference>
<evidence type="ECO:0000256" key="4">
    <source>
        <dbReference type="ARBA" id="ARBA00023136"/>
    </source>
</evidence>
<proteinExistence type="predicted"/>
<protein>
    <submittedName>
        <fullName evidence="9">Uncharacterized protein</fullName>
    </submittedName>
</protein>
<evidence type="ECO:0000313" key="9">
    <source>
        <dbReference type="EMBL" id="KAL2094957.1"/>
    </source>
</evidence>
<keyword evidence="4" id="KW-0472">Membrane</keyword>
<keyword evidence="2" id="KW-1003">Cell membrane</keyword>
<comment type="subcellular location">
    <subcellularLocation>
        <location evidence="1">Cell membrane</location>
    </subcellularLocation>
</comment>
<gene>
    <name evidence="9" type="ORF">ACEWY4_009676</name>
</gene>